<keyword evidence="2" id="KW-1015">Disulfide bond</keyword>
<evidence type="ECO:0000313" key="6">
    <source>
        <dbReference type="Proteomes" id="UP001162483"/>
    </source>
</evidence>
<evidence type="ECO:0000313" key="5">
    <source>
        <dbReference type="EMBL" id="CAI9577666.1"/>
    </source>
</evidence>
<keyword evidence="6" id="KW-1185">Reference proteome</keyword>
<feature type="non-terminal residue" evidence="5">
    <location>
        <position position="119"/>
    </location>
</feature>
<dbReference type="EMBL" id="CATNWA010014934">
    <property type="protein sequence ID" value="CAI9577666.1"/>
    <property type="molecule type" value="Genomic_DNA"/>
</dbReference>
<dbReference type="SUPFAM" id="SSF57535">
    <property type="entry name" value="Complement control module/SCR domain"/>
    <property type="match status" value="1"/>
</dbReference>
<dbReference type="PROSITE" id="PS50923">
    <property type="entry name" value="SUSHI"/>
    <property type="match status" value="1"/>
</dbReference>
<dbReference type="PANTHER" id="PTHR45656">
    <property type="entry name" value="PROTEIN CBR-CLEC-78"/>
    <property type="match status" value="1"/>
</dbReference>
<organism evidence="5 6">
    <name type="scientific">Staurois parvus</name>
    <dbReference type="NCBI Taxonomy" id="386267"/>
    <lineage>
        <taxon>Eukaryota</taxon>
        <taxon>Metazoa</taxon>
        <taxon>Chordata</taxon>
        <taxon>Craniata</taxon>
        <taxon>Vertebrata</taxon>
        <taxon>Euteleostomi</taxon>
        <taxon>Amphibia</taxon>
        <taxon>Batrachia</taxon>
        <taxon>Anura</taxon>
        <taxon>Neobatrachia</taxon>
        <taxon>Ranoidea</taxon>
        <taxon>Ranidae</taxon>
        <taxon>Staurois</taxon>
    </lineage>
</organism>
<dbReference type="SMART" id="SM00032">
    <property type="entry name" value="CCP"/>
    <property type="match status" value="1"/>
</dbReference>
<sequence>MMFPQKNIARDHWGFLLLCFSTFIAAGYGNCGAPLRLDFAIVESQFSGQDNFSVGANVSYSCIPGYIRVPGSKNVIYCLDNSTWSTPEVFCQRRSCPYPGDTLNGDVHIDNLLFGSRVN</sequence>
<evidence type="ECO:0000256" key="3">
    <source>
        <dbReference type="PROSITE-ProRule" id="PRU00302"/>
    </source>
</evidence>
<comment type="caution">
    <text evidence="5">The sequence shown here is derived from an EMBL/GenBank/DDBJ whole genome shotgun (WGS) entry which is preliminary data.</text>
</comment>
<dbReference type="Pfam" id="PF00084">
    <property type="entry name" value="Sushi"/>
    <property type="match status" value="1"/>
</dbReference>
<keyword evidence="3" id="KW-0768">Sushi</keyword>
<evidence type="ECO:0000259" key="4">
    <source>
        <dbReference type="PROSITE" id="PS50923"/>
    </source>
</evidence>
<dbReference type="Proteomes" id="UP001162483">
    <property type="component" value="Unassembled WGS sequence"/>
</dbReference>
<evidence type="ECO:0000256" key="2">
    <source>
        <dbReference type="ARBA" id="ARBA00023157"/>
    </source>
</evidence>
<dbReference type="PANTHER" id="PTHR45656:SF15">
    <property type="entry name" value="SUSHI DOMAIN-CONTAINING PROTEIN"/>
    <property type="match status" value="1"/>
</dbReference>
<proteinExistence type="predicted"/>
<evidence type="ECO:0000256" key="1">
    <source>
        <dbReference type="ARBA" id="ARBA00022737"/>
    </source>
</evidence>
<comment type="caution">
    <text evidence="3">Lacks conserved residue(s) required for the propagation of feature annotation.</text>
</comment>
<name>A0ABN9E264_9NEOB</name>
<dbReference type="InterPro" id="IPR035976">
    <property type="entry name" value="Sushi/SCR/CCP_sf"/>
</dbReference>
<gene>
    <name evidence="5" type="ORF">SPARVUS_LOCUS8754119</name>
</gene>
<protein>
    <recommendedName>
        <fullName evidence="4">Sushi domain-containing protein</fullName>
    </recommendedName>
</protein>
<dbReference type="CDD" id="cd00033">
    <property type="entry name" value="CCP"/>
    <property type="match status" value="1"/>
</dbReference>
<keyword evidence="1" id="KW-0677">Repeat</keyword>
<dbReference type="Gene3D" id="2.10.70.10">
    <property type="entry name" value="Complement Module, domain 1"/>
    <property type="match status" value="1"/>
</dbReference>
<dbReference type="InterPro" id="IPR000436">
    <property type="entry name" value="Sushi_SCR_CCP_dom"/>
</dbReference>
<reference evidence="5" key="1">
    <citation type="submission" date="2023-05" db="EMBL/GenBank/DDBJ databases">
        <authorList>
            <person name="Stuckert A."/>
        </authorList>
    </citation>
    <scope>NUCLEOTIDE SEQUENCE</scope>
</reference>
<feature type="domain" description="Sushi" evidence="4">
    <location>
        <begin position="29"/>
        <end position="93"/>
    </location>
</feature>
<dbReference type="InterPro" id="IPR051277">
    <property type="entry name" value="SEZ6_CSMD_C4BPB_Regulators"/>
</dbReference>
<accession>A0ABN9E264</accession>